<reference evidence="1 2" key="1">
    <citation type="submission" date="2016-06" db="EMBL/GenBank/DDBJ databases">
        <title>Genome sequence of Clostridium acetireducens DSM 10703.</title>
        <authorList>
            <person name="Poehlein A."/>
            <person name="Fluechter S."/>
            <person name="Duerre P."/>
            <person name="Daniel R."/>
        </authorList>
    </citation>
    <scope>NUCLEOTIDE SEQUENCE [LARGE SCALE GENOMIC DNA]</scope>
    <source>
        <strain evidence="1 2">DSM 10703</strain>
    </source>
</reference>
<evidence type="ECO:0000313" key="1">
    <source>
        <dbReference type="EMBL" id="OFI06529.1"/>
    </source>
</evidence>
<name>A0A1E8EZG9_9CLOT</name>
<dbReference type="Proteomes" id="UP000175744">
    <property type="component" value="Unassembled WGS sequence"/>
</dbReference>
<sequence>MDTIGHISSNLVQKLGSKIEEKEESKCYPIQQASIPFTGCAMTNGRKSIQSFFQERSFTQLIPLIFKFHIKN</sequence>
<dbReference type="RefSeq" id="WP_070109963.1">
    <property type="nucleotide sequence ID" value="NZ_LZFO01000011.1"/>
</dbReference>
<protein>
    <submittedName>
        <fullName evidence="1">Uncharacterized protein</fullName>
    </submittedName>
</protein>
<gene>
    <name evidence="1" type="ORF">CLOACE_10290</name>
</gene>
<dbReference type="EMBL" id="LZFO01000011">
    <property type="protein sequence ID" value="OFI06529.1"/>
    <property type="molecule type" value="Genomic_DNA"/>
</dbReference>
<keyword evidence="2" id="KW-1185">Reference proteome</keyword>
<comment type="caution">
    <text evidence="1">The sequence shown here is derived from an EMBL/GenBank/DDBJ whole genome shotgun (WGS) entry which is preliminary data.</text>
</comment>
<accession>A0A1E8EZG9</accession>
<evidence type="ECO:0000313" key="2">
    <source>
        <dbReference type="Proteomes" id="UP000175744"/>
    </source>
</evidence>
<dbReference type="AlphaFoldDB" id="A0A1E8EZG9"/>
<dbReference type="STRING" id="1121290.CLAOCE_10290"/>
<proteinExistence type="predicted"/>
<organism evidence="1 2">
    <name type="scientific">Clostridium acetireducens DSM 10703</name>
    <dbReference type="NCBI Taxonomy" id="1121290"/>
    <lineage>
        <taxon>Bacteria</taxon>
        <taxon>Bacillati</taxon>
        <taxon>Bacillota</taxon>
        <taxon>Clostridia</taxon>
        <taxon>Eubacteriales</taxon>
        <taxon>Clostridiaceae</taxon>
        <taxon>Clostridium</taxon>
    </lineage>
</organism>
<dbReference type="OrthoDB" id="2162583at2"/>